<dbReference type="InterPro" id="IPR008254">
    <property type="entry name" value="Flavodoxin/NO_synth"/>
</dbReference>
<name>A0ABW4XQU9_9GAMM</name>
<dbReference type="EMBL" id="JBHUHT010000012">
    <property type="protein sequence ID" value="MFD2096409.1"/>
    <property type="molecule type" value="Genomic_DNA"/>
</dbReference>
<dbReference type="CDD" id="cd06199">
    <property type="entry name" value="SiR"/>
    <property type="match status" value="1"/>
</dbReference>
<keyword evidence="5 10" id="KW-0274">FAD</keyword>
<evidence type="ECO:0000313" key="14">
    <source>
        <dbReference type="Proteomes" id="UP001597380"/>
    </source>
</evidence>
<dbReference type="Proteomes" id="UP001597380">
    <property type="component" value="Unassembled WGS sequence"/>
</dbReference>
<dbReference type="NCBIfam" id="TIGR01931">
    <property type="entry name" value="cysJ"/>
    <property type="match status" value="1"/>
</dbReference>
<dbReference type="InterPro" id="IPR023173">
    <property type="entry name" value="NADPH_Cyt_P450_Rdtase_alpha"/>
</dbReference>
<sequence>MASTDNNLLSGLLNQEQLLRLQQAVGDFNSAQLTWVSGYLAGLANAGGAAASIPAPAEAPVAAGGSLTILYGTQSGNGKAVAAQLQAQAEAKGLSTKLVSMADYPAKQLKKETHLAVVVSTHGEGDPPDEAEELHALLGSKRAPKLADLKFSVLALGDSSYEFYCQTGKDFDERLAKQGGTRLLDRIDCDVDFEAAAEAWRNQLVDLLAEELAAVHAPVQAGVAANTSVSATASQYDKKHPFTASLLANQKITGRDSIKDIRHVEIDLEGSGLAYRPGDSLGIWFDNDVALVDELLGLLDVDPASEVKLDDDTLSLKDALTSKYELTQLVPSFVKAYAELANSDELSKLVEDATALREFIGERQVIDVVRQYPAKLTAEQLQGCLRRITPRLYSIASSQADVEEEVHLTVGVVRYDAFGEEHLGGASGYLAERLEEGGEVKVFIENNDHFRLPESGDTPVIMVGPGTGIAPFRAFLQEREANDAEGDNWLFFGNPTFTEDFLYQTEIQRYVKSGVLSKIDLAWSRDQAHKIYVQDKIRENGAELYAWLERGAHFYICGDASRMAKDVHEALIAVVAEHGGKSQEDAEAYVSDLRRAKRYQRDVY</sequence>
<comment type="pathway">
    <text evidence="10">Sulfur metabolism; hydrogen sulfide biosynthesis; hydrogen sulfide from sulfite (NADPH route): step 1/1.</text>
</comment>
<evidence type="ECO:0000313" key="13">
    <source>
        <dbReference type="EMBL" id="MFD2096409.1"/>
    </source>
</evidence>
<comment type="cofactor">
    <cofactor evidence="10">
        <name>FMN</name>
        <dbReference type="ChEBI" id="CHEBI:58210"/>
    </cofactor>
    <text evidence="10">Binds 1 FMN per subunit.</text>
</comment>
<dbReference type="Gene3D" id="3.40.50.360">
    <property type="match status" value="1"/>
</dbReference>
<comment type="caution">
    <text evidence="13">The sequence shown here is derived from an EMBL/GenBank/DDBJ whole genome shotgun (WGS) entry which is preliminary data.</text>
</comment>
<dbReference type="Pfam" id="PF00175">
    <property type="entry name" value="NAD_binding_1"/>
    <property type="match status" value="1"/>
</dbReference>
<evidence type="ECO:0000256" key="6">
    <source>
        <dbReference type="ARBA" id="ARBA00022857"/>
    </source>
</evidence>
<evidence type="ECO:0000256" key="1">
    <source>
        <dbReference type="ARBA" id="ARBA00022448"/>
    </source>
</evidence>
<accession>A0ABW4XQU9</accession>
<evidence type="ECO:0000256" key="4">
    <source>
        <dbReference type="ARBA" id="ARBA00022643"/>
    </source>
</evidence>
<dbReference type="Gene3D" id="1.20.990.10">
    <property type="entry name" value="NADPH-cytochrome p450 Reductase, Chain A, domain 3"/>
    <property type="match status" value="1"/>
</dbReference>
<evidence type="ECO:0000259" key="12">
    <source>
        <dbReference type="PROSITE" id="PS51384"/>
    </source>
</evidence>
<reference evidence="14" key="1">
    <citation type="journal article" date="2019" name="Int. J. Syst. Evol. Microbiol.">
        <title>The Global Catalogue of Microorganisms (GCM) 10K type strain sequencing project: providing services to taxonomists for standard genome sequencing and annotation.</title>
        <authorList>
            <consortium name="The Broad Institute Genomics Platform"/>
            <consortium name="The Broad Institute Genome Sequencing Center for Infectious Disease"/>
            <person name="Wu L."/>
            <person name="Ma J."/>
        </authorList>
    </citation>
    <scope>NUCLEOTIDE SEQUENCE [LARGE SCALE GENOMIC DNA]</scope>
    <source>
        <strain evidence="14">CGMCC 1.10992</strain>
    </source>
</reference>
<evidence type="ECO:0000256" key="5">
    <source>
        <dbReference type="ARBA" id="ARBA00022827"/>
    </source>
</evidence>
<evidence type="ECO:0000256" key="10">
    <source>
        <dbReference type="PIRNR" id="PIRNR000207"/>
    </source>
</evidence>
<dbReference type="InterPro" id="IPR017938">
    <property type="entry name" value="Riboflavin_synthase-like_b-brl"/>
</dbReference>
<keyword evidence="2 10" id="KW-0028">Amino-acid biosynthesis</keyword>
<dbReference type="InterPro" id="IPR001709">
    <property type="entry name" value="Flavoprot_Pyr_Nucl_cyt_Rdtase"/>
</dbReference>
<keyword evidence="14" id="KW-1185">Reference proteome</keyword>
<dbReference type="InterPro" id="IPR001094">
    <property type="entry name" value="Flavdoxin-like"/>
</dbReference>
<comment type="function">
    <text evidence="10">Component of the sulfite reductase complex that catalyzes the 6-electron reduction of sulfite to sulfide. This is one of several activities required for the biosynthesis of L-cysteine from sulfate. The flavoprotein component catalyzes the electron flow from NADPH -&gt; FAD -&gt; FMN to the hemoprotein component.</text>
</comment>
<dbReference type="PROSITE" id="PS51384">
    <property type="entry name" value="FAD_FR"/>
    <property type="match status" value="1"/>
</dbReference>
<proteinExistence type="predicted"/>
<evidence type="ECO:0000256" key="3">
    <source>
        <dbReference type="ARBA" id="ARBA00022630"/>
    </source>
</evidence>
<dbReference type="PANTHER" id="PTHR19384:SF128">
    <property type="entry name" value="NADPH OXIDOREDUCTASE A"/>
    <property type="match status" value="1"/>
</dbReference>
<dbReference type="InterPro" id="IPR017927">
    <property type="entry name" value="FAD-bd_FR_type"/>
</dbReference>
<gene>
    <name evidence="13" type="ORF">ACFSJ3_10475</name>
</gene>
<keyword evidence="7 10" id="KW-0249">Electron transport</keyword>
<dbReference type="InterPro" id="IPR010199">
    <property type="entry name" value="CysJ"/>
</dbReference>
<feature type="domain" description="FAD-binding FR-type" evidence="12">
    <location>
        <begin position="239"/>
        <end position="453"/>
    </location>
</feature>
<dbReference type="PRINTS" id="PR00369">
    <property type="entry name" value="FLAVODOXIN"/>
</dbReference>
<keyword evidence="4 10" id="KW-0288">FMN</keyword>
<dbReference type="Gene3D" id="2.40.30.10">
    <property type="entry name" value="Translation factors"/>
    <property type="match status" value="1"/>
</dbReference>
<dbReference type="Pfam" id="PF00667">
    <property type="entry name" value="FAD_binding_1"/>
    <property type="match status" value="1"/>
</dbReference>
<dbReference type="EC" id="1.8.1.2" evidence="10"/>
<comment type="cofactor">
    <cofactor evidence="10">
        <name>FAD</name>
        <dbReference type="ChEBI" id="CHEBI:57692"/>
    </cofactor>
    <text evidence="10">Binds 1 FAD per subunit.</text>
</comment>
<organism evidence="13 14">
    <name type="scientific">Corallincola platygyrae</name>
    <dbReference type="NCBI Taxonomy" id="1193278"/>
    <lineage>
        <taxon>Bacteria</taxon>
        <taxon>Pseudomonadati</taxon>
        <taxon>Pseudomonadota</taxon>
        <taxon>Gammaproteobacteria</taxon>
        <taxon>Alteromonadales</taxon>
        <taxon>Psychromonadaceae</taxon>
        <taxon>Corallincola</taxon>
    </lineage>
</organism>
<dbReference type="SUPFAM" id="SSF63380">
    <property type="entry name" value="Riboflavin synthase domain-like"/>
    <property type="match status" value="1"/>
</dbReference>
<keyword evidence="9 10" id="KW-0198">Cysteine biosynthesis</keyword>
<evidence type="ECO:0000256" key="8">
    <source>
        <dbReference type="ARBA" id="ARBA00023002"/>
    </source>
</evidence>
<evidence type="ECO:0000256" key="2">
    <source>
        <dbReference type="ARBA" id="ARBA00022605"/>
    </source>
</evidence>
<dbReference type="Gene3D" id="3.40.50.80">
    <property type="entry name" value="Nucleotide-binding domain of ferredoxin-NADP reductase (FNR) module"/>
    <property type="match status" value="1"/>
</dbReference>
<keyword evidence="3 10" id="KW-0285">Flavoprotein</keyword>
<dbReference type="GO" id="GO:0004783">
    <property type="term" value="F:sulfite reductase (NADPH) activity"/>
    <property type="evidence" value="ECO:0007669"/>
    <property type="project" value="UniProtKB-EC"/>
</dbReference>
<dbReference type="InterPro" id="IPR029039">
    <property type="entry name" value="Flavoprotein-like_sf"/>
</dbReference>
<dbReference type="RefSeq" id="WP_345339206.1">
    <property type="nucleotide sequence ID" value="NZ_BAABLI010000008.1"/>
</dbReference>
<dbReference type="Pfam" id="PF00258">
    <property type="entry name" value="Flavodoxin_1"/>
    <property type="match status" value="1"/>
</dbReference>
<dbReference type="PROSITE" id="PS50902">
    <property type="entry name" value="FLAVODOXIN_LIKE"/>
    <property type="match status" value="1"/>
</dbReference>
<evidence type="ECO:0000256" key="7">
    <source>
        <dbReference type="ARBA" id="ARBA00022982"/>
    </source>
</evidence>
<dbReference type="SUPFAM" id="SSF52218">
    <property type="entry name" value="Flavoproteins"/>
    <property type="match status" value="1"/>
</dbReference>
<dbReference type="InterPro" id="IPR003097">
    <property type="entry name" value="CysJ-like_FAD-binding"/>
</dbReference>
<dbReference type="InterPro" id="IPR001433">
    <property type="entry name" value="OxRdtase_FAD/NAD-bd"/>
</dbReference>
<dbReference type="PANTHER" id="PTHR19384">
    <property type="entry name" value="NITRIC OXIDE SYNTHASE-RELATED"/>
    <property type="match status" value="1"/>
</dbReference>
<dbReference type="PRINTS" id="PR00371">
    <property type="entry name" value="FPNCR"/>
</dbReference>
<comment type="subunit">
    <text evidence="10">Alpha(8)-beta(8). The alpha component is a flavoprotein, the beta component is a hemoprotein.</text>
</comment>
<dbReference type="InterPro" id="IPR039261">
    <property type="entry name" value="FNR_nucleotide-bd"/>
</dbReference>
<feature type="domain" description="Flavodoxin-like" evidence="11">
    <location>
        <begin position="67"/>
        <end position="205"/>
    </location>
</feature>
<evidence type="ECO:0000256" key="9">
    <source>
        <dbReference type="ARBA" id="ARBA00023192"/>
    </source>
</evidence>
<comment type="catalytic activity">
    <reaction evidence="10">
        <text>hydrogen sulfide + 3 NADP(+) + 3 H2O = sulfite + 3 NADPH + 4 H(+)</text>
        <dbReference type="Rhea" id="RHEA:13801"/>
        <dbReference type="ChEBI" id="CHEBI:15377"/>
        <dbReference type="ChEBI" id="CHEBI:15378"/>
        <dbReference type="ChEBI" id="CHEBI:17359"/>
        <dbReference type="ChEBI" id="CHEBI:29919"/>
        <dbReference type="ChEBI" id="CHEBI:57783"/>
        <dbReference type="ChEBI" id="CHEBI:58349"/>
        <dbReference type="EC" id="1.8.1.2"/>
    </reaction>
</comment>
<keyword evidence="8 10" id="KW-0560">Oxidoreductase</keyword>
<evidence type="ECO:0000259" key="11">
    <source>
        <dbReference type="PROSITE" id="PS50902"/>
    </source>
</evidence>
<keyword evidence="1 10" id="KW-0813">Transport</keyword>
<dbReference type="SUPFAM" id="SSF52343">
    <property type="entry name" value="Ferredoxin reductase-like, C-terminal NADP-linked domain"/>
    <property type="match status" value="1"/>
</dbReference>
<protein>
    <recommendedName>
        <fullName evidence="10">Sulfite reductase [NADPH] flavoprotein alpha-component</fullName>
        <shortName evidence="10">SiR-FP</shortName>
        <ecNumber evidence="10">1.8.1.2</ecNumber>
    </recommendedName>
</protein>
<dbReference type="PIRSF" id="PIRSF000207">
    <property type="entry name" value="SiR-FP_CysJ"/>
    <property type="match status" value="1"/>
</dbReference>
<keyword evidence="6 10" id="KW-0521">NADP</keyword>